<organism evidence="2 3">
    <name type="scientific">Diplogelasinospora grovesii</name>
    <dbReference type="NCBI Taxonomy" id="303347"/>
    <lineage>
        <taxon>Eukaryota</taxon>
        <taxon>Fungi</taxon>
        <taxon>Dikarya</taxon>
        <taxon>Ascomycota</taxon>
        <taxon>Pezizomycotina</taxon>
        <taxon>Sordariomycetes</taxon>
        <taxon>Sordariomycetidae</taxon>
        <taxon>Sordariales</taxon>
        <taxon>Diplogelasinosporaceae</taxon>
        <taxon>Diplogelasinospora</taxon>
    </lineage>
</organism>
<dbReference type="Pfam" id="PF14441">
    <property type="entry name" value="OTT_1508_deam"/>
    <property type="match status" value="1"/>
</dbReference>
<evidence type="ECO:0000256" key="1">
    <source>
        <dbReference type="SAM" id="MobiDB-lite"/>
    </source>
</evidence>
<evidence type="ECO:0000313" key="3">
    <source>
        <dbReference type="Proteomes" id="UP001303473"/>
    </source>
</evidence>
<keyword evidence="3" id="KW-1185">Reference proteome</keyword>
<dbReference type="InterPro" id="IPR027796">
    <property type="entry name" value="OTT_1508_deam-like"/>
</dbReference>
<dbReference type="AlphaFoldDB" id="A0AAN6N674"/>
<dbReference type="Proteomes" id="UP001303473">
    <property type="component" value="Unassembled WGS sequence"/>
</dbReference>
<dbReference type="PANTHER" id="PTHR42037">
    <property type="match status" value="1"/>
</dbReference>
<proteinExistence type="predicted"/>
<name>A0AAN6N674_9PEZI</name>
<reference evidence="3" key="1">
    <citation type="journal article" date="2023" name="Mol. Phylogenet. Evol.">
        <title>Genome-scale phylogeny and comparative genomics of the fungal order Sordariales.</title>
        <authorList>
            <person name="Hensen N."/>
            <person name="Bonometti L."/>
            <person name="Westerberg I."/>
            <person name="Brannstrom I.O."/>
            <person name="Guillou S."/>
            <person name="Cros-Aarteil S."/>
            <person name="Calhoun S."/>
            <person name="Haridas S."/>
            <person name="Kuo A."/>
            <person name="Mondo S."/>
            <person name="Pangilinan J."/>
            <person name="Riley R."/>
            <person name="LaButti K."/>
            <person name="Andreopoulos B."/>
            <person name="Lipzen A."/>
            <person name="Chen C."/>
            <person name="Yan M."/>
            <person name="Daum C."/>
            <person name="Ng V."/>
            <person name="Clum A."/>
            <person name="Steindorff A."/>
            <person name="Ohm R.A."/>
            <person name="Martin F."/>
            <person name="Silar P."/>
            <person name="Natvig D.O."/>
            <person name="Lalanne C."/>
            <person name="Gautier V."/>
            <person name="Ament-Velasquez S.L."/>
            <person name="Kruys A."/>
            <person name="Hutchinson M.I."/>
            <person name="Powell A.J."/>
            <person name="Barry K."/>
            <person name="Miller A.N."/>
            <person name="Grigoriev I.V."/>
            <person name="Debuchy R."/>
            <person name="Gladieux P."/>
            <person name="Hiltunen Thoren M."/>
            <person name="Johannesson H."/>
        </authorList>
    </citation>
    <scope>NUCLEOTIDE SEQUENCE [LARGE SCALE GENOMIC DNA]</scope>
    <source>
        <strain evidence="3">CBS 340.73</strain>
    </source>
</reference>
<accession>A0AAN6N674</accession>
<evidence type="ECO:0000313" key="2">
    <source>
        <dbReference type="EMBL" id="KAK3938968.1"/>
    </source>
</evidence>
<gene>
    <name evidence="2" type="ORF">QBC46DRAFT_389041</name>
</gene>
<sequence>MAVNIPILVPLAPSLRKRFYEPVVLLFCLIFVHFKNNTTEAPDLDTDASKSPKSAFHCFVNKLGQLCDSKRGGDTITAFGVLRPGNIEYRFASNNRDTAALEQVKRYITGILKTLAKTTSSKPGNKDEMHSQILRKALVFNRPRIEFYIKTFTDNCKFCIDMCQTEETDEGVAASDNLRIVKRLAVSASEACIEDIEFALRVEKLLVEINRFHNSPSEEFIRSKARVDRDNVATPWSVLRHAAGRLLSYFIAVKVLISTSKRWPELFDDFEVTYVHSSGPGDTPSIRRTASGIIGHMSSDPVTLEDYKQKLKEPQFSELDGKIKKSASKSEFQPIVHAEITLLYSILKDTREAGEPLRFFEESNFGKYIGCSKPTCRLCWDFFQHHPEGVQVRASHQNLYYNWRLPDVFDHFADKERQVILEQMIKPIRDATFRAISDRVMRKKNDSRTTPSDPLVSTKDDGDDLASRMGQMDIASERDLDEDSSFERGSWTEVEERTFTSSPGSSSLEELVDDEDDDGGAIL</sequence>
<protein>
    <submittedName>
        <fullName evidence="2">Uncharacterized protein</fullName>
    </submittedName>
</protein>
<feature type="region of interest" description="Disordered" evidence="1">
    <location>
        <begin position="441"/>
        <end position="523"/>
    </location>
</feature>
<dbReference type="EMBL" id="MU853819">
    <property type="protein sequence ID" value="KAK3938968.1"/>
    <property type="molecule type" value="Genomic_DNA"/>
</dbReference>
<dbReference type="PANTHER" id="PTHR42037:SF1">
    <property type="match status" value="1"/>
</dbReference>
<feature type="compositionally biased region" description="Acidic residues" evidence="1">
    <location>
        <begin position="510"/>
        <end position="523"/>
    </location>
</feature>
<comment type="caution">
    <text evidence="2">The sequence shown here is derived from an EMBL/GenBank/DDBJ whole genome shotgun (WGS) entry which is preliminary data.</text>
</comment>